<gene>
    <name evidence="1" type="ORF">C3L33_10018</name>
</gene>
<keyword evidence="2" id="KW-1185">Reference proteome</keyword>
<reference evidence="1 2" key="1">
    <citation type="journal article" date="2019" name="Genome Biol. Evol.">
        <title>The Rhododendron genome and chromosomal organization provide insight into shared whole-genome duplications across the heath family (Ericaceae).</title>
        <authorList>
            <person name="Soza V.L."/>
            <person name="Lindsley D."/>
            <person name="Waalkes A."/>
            <person name="Ramage E."/>
            <person name="Patwardhan R.P."/>
            <person name="Burton J.N."/>
            <person name="Adey A."/>
            <person name="Kumar A."/>
            <person name="Qiu R."/>
            <person name="Shendure J."/>
            <person name="Hall B."/>
        </authorList>
    </citation>
    <scope>NUCLEOTIDE SEQUENCE [LARGE SCALE GENOMIC DNA]</scope>
    <source>
        <strain evidence="1">RSF 1966-606</strain>
    </source>
</reference>
<evidence type="ECO:0000313" key="2">
    <source>
        <dbReference type="Proteomes" id="UP000428333"/>
    </source>
</evidence>
<name>A0A6A4LK68_9ERIC</name>
<dbReference type="PANTHER" id="PTHR33827">
    <property type="entry name" value="PROTEIN SAWADEE HOMEODOMAIN HOMOLOG 2"/>
    <property type="match status" value="1"/>
</dbReference>
<dbReference type="Proteomes" id="UP000428333">
    <property type="component" value="Linkage Group LG06"/>
</dbReference>
<sequence length="139" mass="14904">MGRPPSNGNPTFRFNQTEVAEMESILQEHNAQMPTRELLEALAEKSDMVVFGYSKSAERCGIGSRIADSSVVRNVSQAPQSAKVPSAVQSAGRTVSDNSQMEFEAKSARDGAWLASLVLCMMLQCFISSISRNGGAGNS</sequence>
<comment type="caution">
    <text evidence="1">The sequence shown here is derived from an EMBL/GenBank/DDBJ whole genome shotgun (WGS) entry which is preliminary data.</text>
</comment>
<proteinExistence type="predicted"/>
<dbReference type="InterPro" id="IPR039276">
    <property type="entry name" value="SHH1/2"/>
</dbReference>
<dbReference type="AlphaFoldDB" id="A0A6A4LK68"/>
<dbReference type="OrthoDB" id="2018059at2759"/>
<feature type="non-terminal residue" evidence="1">
    <location>
        <position position="1"/>
    </location>
</feature>
<organism evidence="1 2">
    <name type="scientific">Rhododendron williamsianum</name>
    <dbReference type="NCBI Taxonomy" id="262921"/>
    <lineage>
        <taxon>Eukaryota</taxon>
        <taxon>Viridiplantae</taxon>
        <taxon>Streptophyta</taxon>
        <taxon>Embryophyta</taxon>
        <taxon>Tracheophyta</taxon>
        <taxon>Spermatophyta</taxon>
        <taxon>Magnoliopsida</taxon>
        <taxon>eudicotyledons</taxon>
        <taxon>Gunneridae</taxon>
        <taxon>Pentapetalae</taxon>
        <taxon>asterids</taxon>
        <taxon>Ericales</taxon>
        <taxon>Ericaceae</taxon>
        <taxon>Ericoideae</taxon>
        <taxon>Rhodoreae</taxon>
        <taxon>Rhododendron</taxon>
    </lineage>
</organism>
<evidence type="ECO:0000313" key="1">
    <source>
        <dbReference type="EMBL" id="KAE9458075.1"/>
    </source>
</evidence>
<dbReference type="EMBL" id="QEFC01001434">
    <property type="protein sequence ID" value="KAE9458075.1"/>
    <property type="molecule type" value="Genomic_DNA"/>
</dbReference>
<dbReference type="PANTHER" id="PTHR33827:SF7">
    <property type="entry name" value="PROTEIN SAWADEE HOMEODOMAIN HOMOLOG 2"/>
    <property type="match status" value="1"/>
</dbReference>
<accession>A0A6A4LK68</accession>
<protein>
    <submittedName>
        <fullName evidence="1">Uncharacterized protein</fullName>
    </submittedName>
</protein>